<dbReference type="Proteomes" id="UP000320209">
    <property type="component" value="Unassembled WGS sequence"/>
</dbReference>
<evidence type="ECO:0000313" key="3">
    <source>
        <dbReference type="EMBL" id="TQL68778.1"/>
    </source>
</evidence>
<evidence type="ECO:0000259" key="2">
    <source>
        <dbReference type="Pfam" id="PF13472"/>
    </source>
</evidence>
<evidence type="ECO:0000313" key="4">
    <source>
        <dbReference type="Proteomes" id="UP000320209"/>
    </source>
</evidence>
<dbReference type="AlphaFoldDB" id="A0A543A855"/>
<dbReference type="CDD" id="cd01830">
    <property type="entry name" value="XynE_like"/>
    <property type="match status" value="1"/>
</dbReference>
<gene>
    <name evidence="3" type="ORF">FB381_2675</name>
</gene>
<dbReference type="RefSeq" id="WP_246088095.1">
    <property type="nucleotide sequence ID" value="NZ_VFOV01000001.1"/>
</dbReference>
<dbReference type="Pfam" id="PF13472">
    <property type="entry name" value="Lipase_GDSL_2"/>
    <property type="match status" value="1"/>
</dbReference>
<reference evidence="3 4" key="1">
    <citation type="submission" date="2019-06" db="EMBL/GenBank/DDBJ databases">
        <title>Sequencing the genomes of 1000 actinobacteria strains.</title>
        <authorList>
            <person name="Klenk H.-P."/>
        </authorList>
    </citation>
    <scope>NUCLEOTIDE SEQUENCE [LARGE SCALE GENOMIC DNA]</scope>
    <source>
        <strain evidence="3 4">DSM 25218</strain>
    </source>
</reference>
<comment type="caution">
    <text evidence="3">The sequence shown here is derived from an EMBL/GenBank/DDBJ whole genome shotgun (WGS) entry which is preliminary data.</text>
</comment>
<keyword evidence="1" id="KW-0732">Signal</keyword>
<feature type="chain" id="PRO_5022123514" evidence="1">
    <location>
        <begin position="35"/>
        <end position="417"/>
    </location>
</feature>
<proteinExistence type="predicted"/>
<dbReference type="SUPFAM" id="SSF52266">
    <property type="entry name" value="SGNH hydrolase"/>
    <property type="match status" value="1"/>
</dbReference>
<evidence type="ECO:0000256" key="1">
    <source>
        <dbReference type="SAM" id="SignalP"/>
    </source>
</evidence>
<sequence>MTSTRWTRLAAPTFAPTIALSAALALATMAPAQATTDQVGPVHPVATWGASADKVAGEAGAAGITDRSVRNLVHTSLGGSGVRITLSNAFGDRPVTFTSAHLGVAAAGAAVVAGTNRPVSFEGADEVTVAPGAEVISDPVEASVPADTTLALSFHVVGASGPITGHNVAMQTSYVAGAAGDIAGDEAGAGFTSEIPSWYWVESVVVTKPRRVKTAVLFGDSITDGNGSSVGANRRWPDALADRVATSRLHGRYGVMNEGISANRVLADGTGGQRALDRFRRDVLDQPGVSMVVVLAGINDIRWDLATDASALVAGYRDLIAQAHAEDLCIVGVTLTPYEGGSRYTPERERVRTAVNEWIRTSGEFDDVVDFDAATRDPARPSRFLPAYDSGDHLHPGDAGYAAMAEAFDLGLLGCER</sequence>
<dbReference type="InterPro" id="IPR013830">
    <property type="entry name" value="SGNH_hydro"/>
</dbReference>
<accession>A0A543A855</accession>
<dbReference type="InterPro" id="IPR036514">
    <property type="entry name" value="SGNH_hydro_sf"/>
</dbReference>
<dbReference type="EMBL" id="VFOV01000001">
    <property type="protein sequence ID" value="TQL68778.1"/>
    <property type="molecule type" value="Genomic_DNA"/>
</dbReference>
<dbReference type="Gene3D" id="3.40.50.1110">
    <property type="entry name" value="SGNH hydrolase"/>
    <property type="match status" value="1"/>
</dbReference>
<dbReference type="InterPro" id="IPR053140">
    <property type="entry name" value="GDSL_Rv0518-like"/>
</dbReference>
<feature type="signal peptide" evidence="1">
    <location>
        <begin position="1"/>
        <end position="34"/>
    </location>
</feature>
<dbReference type="PANTHER" id="PTHR43784:SF2">
    <property type="entry name" value="GDSL-LIKE LIPASE_ACYLHYDROLASE, PUTATIVE (AFU_ORTHOLOGUE AFUA_2G00820)-RELATED"/>
    <property type="match status" value="1"/>
</dbReference>
<feature type="domain" description="SGNH hydrolase-type esterase" evidence="2">
    <location>
        <begin position="217"/>
        <end position="403"/>
    </location>
</feature>
<organism evidence="3 4">
    <name type="scientific">Nocardioides albertanoniae</name>
    <dbReference type="NCBI Taxonomy" id="1175486"/>
    <lineage>
        <taxon>Bacteria</taxon>
        <taxon>Bacillati</taxon>
        <taxon>Actinomycetota</taxon>
        <taxon>Actinomycetes</taxon>
        <taxon>Propionibacteriales</taxon>
        <taxon>Nocardioidaceae</taxon>
        <taxon>Nocardioides</taxon>
    </lineage>
</organism>
<name>A0A543A855_9ACTN</name>
<protein>
    <submittedName>
        <fullName evidence="3">Lysophospholipase L1-like esterase</fullName>
    </submittedName>
</protein>
<keyword evidence="4" id="KW-1185">Reference proteome</keyword>
<dbReference type="PANTHER" id="PTHR43784">
    <property type="entry name" value="GDSL-LIKE LIPASE/ACYLHYDROLASE, PUTATIVE (AFU_ORTHOLOGUE AFUA_2G00820)-RELATED"/>
    <property type="match status" value="1"/>
</dbReference>